<dbReference type="PANTHER" id="PTHR35276:SF1">
    <property type="entry name" value="TRNA (MNM(5)S(2)U34)-METHYLTRANSFERASE, CHLOROPLASTIC"/>
    <property type="match status" value="1"/>
</dbReference>
<proteinExistence type="predicted"/>
<accession>A0AAW0JRZ0</accession>
<sequence length="75" mass="8247">MEFLVLLPPLFSSFTGIKYLLLPIFIQKGDAAIDATCGNVYDTLAMVKIVADESTRVCVFAMDIQTDTLENTSLL</sequence>
<dbReference type="AlphaFoldDB" id="A0AAW0JRZ0"/>
<dbReference type="Proteomes" id="UP000237347">
    <property type="component" value="Unassembled WGS sequence"/>
</dbReference>
<evidence type="ECO:0000313" key="2">
    <source>
        <dbReference type="Proteomes" id="UP000237347"/>
    </source>
</evidence>
<evidence type="ECO:0000313" key="1">
    <source>
        <dbReference type="EMBL" id="KAK7829021.1"/>
    </source>
</evidence>
<organism evidence="1 2">
    <name type="scientific">Quercus suber</name>
    <name type="common">Cork oak</name>
    <dbReference type="NCBI Taxonomy" id="58331"/>
    <lineage>
        <taxon>Eukaryota</taxon>
        <taxon>Viridiplantae</taxon>
        <taxon>Streptophyta</taxon>
        <taxon>Embryophyta</taxon>
        <taxon>Tracheophyta</taxon>
        <taxon>Spermatophyta</taxon>
        <taxon>Magnoliopsida</taxon>
        <taxon>eudicotyledons</taxon>
        <taxon>Gunneridae</taxon>
        <taxon>Pentapetalae</taxon>
        <taxon>rosids</taxon>
        <taxon>fabids</taxon>
        <taxon>Fagales</taxon>
        <taxon>Fagaceae</taxon>
        <taxon>Quercus</taxon>
    </lineage>
</organism>
<gene>
    <name evidence="1" type="ORF">CFP56_029687</name>
</gene>
<protein>
    <recommendedName>
        <fullName evidence="3">Porphobilinogen synthase</fullName>
    </recommendedName>
</protein>
<dbReference type="InterPro" id="IPR010719">
    <property type="entry name" value="MnmM_MeTrfase"/>
</dbReference>
<evidence type="ECO:0008006" key="3">
    <source>
        <dbReference type="Google" id="ProtNLM"/>
    </source>
</evidence>
<dbReference type="PANTHER" id="PTHR35276">
    <property type="entry name" value="S-ADENOSYL-L-METHIONINE-DEPENDENT METHYLTRANSFERASES SUPERFAMILY PROTEIN"/>
    <property type="match status" value="1"/>
</dbReference>
<reference evidence="1 2" key="1">
    <citation type="journal article" date="2018" name="Sci. Data">
        <title>The draft genome sequence of cork oak.</title>
        <authorList>
            <person name="Ramos A.M."/>
            <person name="Usie A."/>
            <person name="Barbosa P."/>
            <person name="Barros P.M."/>
            <person name="Capote T."/>
            <person name="Chaves I."/>
            <person name="Simoes F."/>
            <person name="Abreu I."/>
            <person name="Carrasquinho I."/>
            <person name="Faro C."/>
            <person name="Guimaraes J.B."/>
            <person name="Mendonca D."/>
            <person name="Nobrega F."/>
            <person name="Rodrigues L."/>
            <person name="Saibo N.J.M."/>
            <person name="Varela M.C."/>
            <person name="Egas C."/>
            <person name="Matos J."/>
            <person name="Miguel C.M."/>
            <person name="Oliveira M.M."/>
            <person name="Ricardo C.P."/>
            <person name="Goncalves S."/>
        </authorList>
    </citation>
    <scope>NUCLEOTIDE SEQUENCE [LARGE SCALE GENOMIC DNA]</scope>
    <source>
        <strain evidence="2">cv. HL8</strain>
    </source>
</reference>
<dbReference type="InterPro" id="IPR029063">
    <property type="entry name" value="SAM-dependent_MTases_sf"/>
</dbReference>
<comment type="caution">
    <text evidence="1">The sequence shown here is derived from an EMBL/GenBank/DDBJ whole genome shotgun (WGS) entry which is preliminary data.</text>
</comment>
<dbReference type="Gene3D" id="3.40.50.150">
    <property type="entry name" value="Vaccinia Virus protein VP39"/>
    <property type="match status" value="1"/>
</dbReference>
<name>A0AAW0JRZ0_QUESU</name>
<dbReference type="EMBL" id="PKMF04000490">
    <property type="protein sequence ID" value="KAK7829021.1"/>
    <property type="molecule type" value="Genomic_DNA"/>
</dbReference>
<keyword evidence="2" id="KW-1185">Reference proteome</keyword>